<comment type="similarity">
    <text evidence="1">Belongs to the sigma-70 factor family. ECF subfamily.</text>
</comment>
<reference evidence="8 9" key="1">
    <citation type="submission" date="2018-06" db="EMBL/GenBank/DDBJ databases">
        <title>Nitrincola tibetense sp. nov., isolated from Lake XuguoCo on Tibetan Plateau.</title>
        <authorList>
            <person name="Xing P."/>
        </authorList>
    </citation>
    <scope>NUCLEOTIDE SEQUENCE [LARGE SCALE GENOMIC DNA]</scope>
    <source>
        <strain evidence="9">xg18</strain>
    </source>
</reference>
<dbReference type="AlphaFoldDB" id="A0A364NLV4"/>
<evidence type="ECO:0000313" key="8">
    <source>
        <dbReference type="EMBL" id="RAU18098.1"/>
    </source>
</evidence>
<dbReference type="Gene3D" id="1.10.1740.10">
    <property type="match status" value="1"/>
</dbReference>
<dbReference type="Pfam" id="PF08281">
    <property type="entry name" value="Sigma70_r4_2"/>
    <property type="match status" value="1"/>
</dbReference>
<dbReference type="EMBL" id="QKRX01000006">
    <property type="protein sequence ID" value="RAU18098.1"/>
    <property type="molecule type" value="Genomic_DNA"/>
</dbReference>
<dbReference type="GO" id="GO:0006352">
    <property type="term" value="P:DNA-templated transcription initiation"/>
    <property type="evidence" value="ECO:0007669"/>
    <property type="project" value="InterPro"/>
</dbReference>
<keyword evidence="9" id="KW-1185">Reference proteome</keyword>
<keyword evidence="3" id="KW-0731">Sigma factor</keyword>
<evidence type="ECO:0000256" key="2">
    <source>
        <dbReference type="ARBA" id="ARBA00023015"/>
    </source>
</evidence>
<dbReference type="Proteomes" id="UP000250744">
    <property type="component" value="Unassembled WGS sequence"/>
</dbReference>
<dbReference type="NCBIfam" id="TIGR02937">
    <property type="entry name" value="sigma70-ECF"/>
    <property type="match status" value="1"/>
</dbReference>
<dbReference type="OrthoDB" id="9797134at2"/>
<dbReference type="InterPro" id="IPR013249">
    <property type="entry name" value="RNA_pol_sigma70_r4_t2"/>
</dbReference>
<dbReference type="InterPro" id="IPR039425">
    <property type="entry name" value="RNA_pol_sigma-70-like"/>
</dbReference>
<comment type="caution">
    <text evidence="8">The sequence shown here is derived from an EMBL/GenBank/DDBJ whole genome shotgun (WGS) entry which is preliminary data.</text>
</comment>
<protein>
    <submittedName>
        <fullName evidence="8">RNA polymerase subunit sigma-70</fullName>
    </submittedName>
</protein>
<dbReference type="PANTHER" id="PTHR43133:SF8">
    <property type="entry name" value="RNA POLYMERASE SIGMA FACTOR HI_1459-RELATED"/>
    <property type="match status" value="1"/>
</dbReference>
<dbReference type="Pfam" id="PF04542">
    <property type="entry name" value="Sigma70_r2"/>
    <property type="match status" value="1"/>
</dbReference>
<dbReference type="SUPFAM" id="SSF88659">
    <property type="entry name" value="Sigma3 and sigma4 domains of RNA polymerase sigma factors"/>
    <property type="match status" value="1"/>
</dbReference>
<dbReference type="PANTHER" id="PTHR43133">
    <property type="entry name" value="RNA POLYMERASE ECF-TYPE SIGMA FACTO"/>
    <property type="match status" value="1"/>
</dbReference>
<keyword evidence="2" id="KW-0805">Transcription regulation</keyword>
<evidence type="ECO:0000256" key="5">
    <source>
        <dbReference type="ARBA" id="ARBA00023163"/>
    </source>
</evidence>
<proteinExistence type="inferred from homology"/>
<keyword evidence="4" id="KW-0238">DNA-binding</keyword>
<evidence type="ECO:0000256" key="4">
    <source>
        <dbReference type="ARBA" id="ARBA00023125"/>
    </source>
</evidence>
<dbReference type="Gene3D" id="1.10.10.10">
    <property type="entry name" value="Winged helix-like DNA-binding domain superfamily/Winged helix DNA-binding domain"/>
    <property type="match status" value="1"/>
</dbReference>
<sequence length="179" mass="20893">MNDRNFECVLRAWQLYEKELRAFLCQQLQHLDEADDCLQDVFVKSMLQGEGFCAIENPKAWLFRVAKNVLIDRHRRLKHWVDLDLEHPQPEAELASIDELDSCLRRNVRELRPSDREILEACDLKGVAQADYAQEKGLTLPATKARLRRARQRLRLALINNCQVRFDEGGNVCCHVPRL</sequence>
<dbReference type="InterPro" id="IPR013325">
    <property type="entry name" value="RNA_pol_sigma_r2"/>
</dbReference>
<gene>
    <name evidence="8" type="ORF">DN062_09970</name>
</gene>
<feature type="domain" description="RNA polymerase sigma factor 70 region 4 type 2" evidence="7">
    <location>
        <begin position="103"/>
        <end position="154"/>
    </location>
</feature>
<dbReference type="RefSeq" id="WP_112159179.1">
    <property type="nucleotide sequence ID" value="NZ_QKRX01000006.1"/>
</dbReference>
<evidence type="ECO:0000313" key="9">
    <source>
        <dbReference type="Proteomes" id="UP000250744"/>
    </source>
</evidence>
<dbReference type="SUPFAM" id="SSF88946">
    <property type="entry name" value="Sigma2 domain of RNA polymerase sigma factors"/>
    <property type="match status" value="1"/>
</dbReference>
<dbReference type="InterPro" id="IPR036388">
    <property type="entry name" value="WH-like_DNA-bd_sf"/>
</dbReference>
<dbReference type="InterPro" id="IPR013324">
    <property type="entry name" value="RNA_pol_sigma_r3/r4-like"/>
</dbReference>
<dbReference type="GO" id="GO:0003677">
    <property type="term" value="F:DNA binding"/>
    <property type="evidence" value="ECO:0007669"/>
    <property type="project" value="UniProtKB-KW"/>
</dbReference>
<evidence type="ECO:0000259" key="6">
    <source>
        <dbReference type="Pfam" id="PF04542"/>
    </source>
</evidence>
<organism evidence="8 9">
    <name type="scientific">Nitrincola tibetensis</name>
    <dbReference type="NCBI Taxonomy" id="2219697"/>
    <lineage>
        <taxon>Bacteria</taxon>
        <taxon>Pseudomonadati</taxon>
        <taxon>Pseudomonadota</taxon>
        <taxon>Gammaproteobacteria</taxon>
        <taxon>Oceanospirillales</taxon>
        <taxon>Oceanospirillaceae</taxon>
        <taxon>Nitrincola</taxon>
    </lineage>
</organism>
<accession>A0A364NLV4</accession>
<feature type="domain" description="RNA polymerase sigma-70 region 2" evidence="6">
    <location>
        <begin position="15"/>
        <end position="78"/>
    </location>
</feature>
<name>A0A364NLV4_9GAMM</name>
<keyword evidence="5" id="KW-0804">Transcription</keyword>
<dbReference type="InterPro" id="IPR007627">
    <property type="entry name" value="RNA_pol_sigma70_r2"/>
</dbReference>
<evidence type="ECO:0000256" key="1">
    <source>
        <dbReference type="ARBA" id="ARBA00010641"/>
    </source>
</evidence>
<evidence type="ECO:0000256" key="3">
    <source>
        <dbReference type="ARBA" id="ARBA00023082"/>
    </source>
</evidence>
<dbReference type="GO" id="GO:0016987">
    <property type="term" value="F:sigma factor activity"/>
    <property type="evidence" value="ECO:0007669"/>
    <property type="project" value="UniProtKB-KW"/>
</dbReference>
<evidence type="ECO:0000259" key="7">
    <source>
        <dbReference type="Pfam" id="PF08281"/>
    </source>
</evidence>
<dbReference type="InterPro" id="IPR014284">
    <property type="entry name" value="RNA_pol_sigma-70_dom"/>
</dbReference>